<evidence type="ECO:0000256" key="1">
    <source>
        <dbReference type="ARBA" id="ARBA00005432"/>
    </source>
</evidence>
<evidence type="ECO:0000313" key="5">
    <source>
        <dbReference type="EMBL" id="JAC61154.1"/>
    </source>
</evidence>
<dbReference type="Pfam" id="PF01255">
    <property type="entry name" value="Prenyltransf"/>
    <property type="match status" value="1"/>
</dbReference>
<reference evidence="5" key="1">
    <citation type="submission" date="2014-05" db="EMBL/GenBank/DDBJ databases">
        <title>The transcriptome of the halophilic microalga Tetraselmis sp. GSL018 isolated from the Great Salt Lake, Utah.</title>
        <authorList>
            <person name="Jinkerson R.E."/>
            <person name="D'Adamo S."/>
            <person name="Posewitz M.C."/>
        </authorList>
    </citation>
    <scope>NUCLEOTIDE SEQUENCE</scope>
    <source>
        <strain evidence="5">GSL018</strain>
    </source>
</reference>
<dbReference type="CDD" id="cd00475">
    <property type="entry name" value="Cis_IPPS"/>
    <property type="match status" value="1"/>
</dbReference>
<gene>
    <name evidence="5" type="ORF">TSPGSL018_27001</name>
</gene>
<dbReference type="SUPFAM" id="SSF64005">
    <property type="entry name" value="Undecaprenyl diphosphate synthase"/>
    <property type="match status" value="1"/>
</dbReference>
<comment type="similarity">
    <text evidence="1 3">Belongs to the UPP synthase family.</text>
</comment>
<dbReference type="AlphaFoldDB" id="A0A061QRT5"/>
<feature type="compositionally biased region" description="Basic and acidic residues" evidence="4">
    <location>
        <begin position="271"/>
        <end position="282"/>
    </location>
</feature>
<dbReference type="GO" id="GO:0005783">
    <property type="term" value="C:endoplasmic reticulum"/>
    <property type="evidence" value="ECO:0007669"/>
    <property type="project" value="TreeGrafter"/>
</dbReference>
<evidence type="ECO:0000256" key="2">
    <source>
        <dbReference type="ARBA" id="ARBA00022679"/>
    </source>
</evidence>
<name>A0A061QRT5_9CHLO</name>
<feature type="region of interest" description="Disordered" evidence="4">
    <location>
        <begin position="266"/>
        <end position="313"/>
    </location>
</feature>
<dbReference type="GO" id="GO:0016094">
    <property type="term" value="P:polyprenol biosynthetic process"/>
    <property type="evidence" value="ECO:0007669"/>
    <property type="project" value="TreeGrafter"/>
</dbReference>
<dbReference type="PANTHER" id="PTHR10291:SF43">
    <property type="entry name" value="DEHYDRODOLICHYL DIPHOSPHATE SYNTHASE COMPLEX SUBUNIT DHDDS"/>
    <property type="match status" value="1"/>
</dbReference>
<dbReference type="EMBL" id="GBEZ01025998">
    <property type="protein sequence ID" value="JAC61154.1"/>
    <property type="molecule type" value="Transcribed_RNA"/>
</dbReference>
<dbReference type="EC" id="2.5.1.-" evidence="3"/>
<organism evidence="5">
    <name type="scientific">Tetraselmis sp. GSL018</name>
    <dbReference type="NCBI Taxonomy" id="582737"/>
    <lineage>
        <taxon>Eukaryota</taxon>
        <taxon>Viridiplantae</taxon>
        <taxon>Chlorophyta</taxon>
        <taxon>core chlorophytes</taxon>
        <taxon>Chlorodendrophyceae</taxon>
        <taxon>Chlorodendrales</taxon>
        <taxon>Chlorodendraceae</taxon>
        <taxon>Tetraselmis</taxon>
    </lineage>
</organism>
<dbReference type="InterPro" id="IPR036424">
    <property type="entry name" value="UPP_synth-like_sf"/>
</dbReference>
<dbReference type="InterPro" id="IPR001441">
    <property type="entry name" value="UPP_synth-like"/>
</dbReference>
<sequence>MQLGRGICWCRKPVVRQRKQEPSCFGLYIHTKPKMNLPADLRVVSKSRHLLEREPYCIYSAFQNLSATDKPSCQHLNTAGVKRRTSAFRLRTVSQSYGQGSKHISRRGVDDKKTSTNIIQPLNLPQDTVPNHIAIIMDGNARWAQRNRAEIRAGHERGVPALRETVRCCVAWGIEALTVYAFSSENWARGEPEVAFLMQLMARTLRADAPELAEQGVRVSVIGDREPLPGSLRREIDRAEELTRGCPRLHLSIAINYGGRQAIAAAASARGGDRPRDRRGAAAREPAPVGPRPADPHERRAAPQQLPAVGGGVLRAALHRDAVAGLRGGRPPCSDPRLRLAEPPLRRAGRIEWMPRRRRA</sequence>
<dbReference type="Gene3D" id="3.40.1180.10">
    <property type="entry name" value="Decaprenyl diphosphate synthase-like"/>
    <property type="match status" value="1"/>
</dbReference>
<dbReference type="NCBIfam" id="TIGR00055">
    <property type="entry name" value="uppS"/>
    <property type="match status" value="1"/>
</dbReference>
<accession>A0A061QRT5</accession>
<evidence type="ECO:0000256" key="3">
    <source>
        <dbReference type="RuleBase" id="RU363018"/>
    </source>
</evidence>
<proteinExistence type="inferred from homology"/>
<evidence type="ECO:0000256" key="4">
    <source>
        <dbReference type="SAM" id="MobiDB-lite"/>
    </source>
</evidence>
<protein>
    <recommendedName>
        <fullName evidence="3">Alkyl transferase</fullName>
        <ecNumber evidence="3">2.5.1.-</ecNumber>
    </recommendedName>
</protein>
<keyword evidence="2 3" id="KW-0808">Transferase</keyword>
<dbReference type="PANTHER" id="PTHR10291">
    <property type="entry name" value="DEHYDRODOLICHYL DIPHOSPHATE SYNTHASE FAMILY MEMBER"/>
    <property type="match status" value="1"/>
</dbReference>
<dbReference type="GO" id="GO:0045547">
    <property type="term" value="F:ditrans,polycis-polyprenyl diphosphate synthase [(2E,6E)-farnesyl diphosphate specific] activity"/>
    <property type="evidence" value="ECO:0007669"/>
    <property type="project" value="TreeGrafter"/>
</dbReference>